<accession>A0A432VPL8</accession>
<organism evidence="1 2">
    <name type="scientific">Aliidiomarina haloalkalitolerans</name>
    <dbReference type="NCBI Taxonomy" id="859059"/>
    <lineage>
        <taxon>Bacteria</taxon>
        <taxon>Pseudomonadati</taxon>
        <taxon>Pseudomonadota</taxon>
        <taxon>Gammaproteobacteria</taxon>
        <taxon>Alteromonadales</taxon>
        <taxon>Idiomarinaceae</taxon>
        <taxon>Aliidiomarina</taxon>
    </lineage>
</organism>
<reference evidence="1 2" key="1">
    <citation type="journal article" date="2011" name="Front. Microbiol.">
        <title>Genomic signatures of strain selection and enhancement in Bacillus atrophaeus var. globigii, a historical biowarfare simulant.</title>
        <authorList>
            <person name="Gibbons H.S."/>
            <person name="Broomall S.M."/>
            <person name="McNew L.A."/>
            <person name="Daligault H."/>
            <person name="Chapman C."/>
            <person name="Bruce D."/>
            <person name="Karavis M."/>
            <person name="Krepps M."/>
            <person name="McGregor P.A."/>
            <person name="Hong C."/>
            <person name="Park K.H."/>
            <person name="Akmal A."/>
            <person name="Feldman A."/>
            <person name="Lin J.S."/>
            <person name="Chang W.E."/>
            <person name="Higgs B.W."/>
            <person name="Demirev P."/>
            <person name="Lindquist J."/>
            <person name="Liem A."/>
            <person name="Fochler E."/>
            <person name="Read T.D."/>
            <person name="Tapia R."/>
            <person name="Johnson S."/>
            <person name="Bishop-Lilly K.A."/>
            <person name="Detter C."/>
            <person name="Han C."/>
            <person name="Sozhamannan S."/>
            <person name="Rosenzweig C.N."/>
            <person name="Skowronski E.W."/>
        </authorList>
    </citation>
    <scope>NUCLEOTIDE SEQUENCE [LARGE SCALE GENOMIC DNA]</scope>
    <source>
        <strain evidence="1 2">AK5</strain>
    </source>
</reference>
<dbReference type="OrthoDB" id="8747607at2"/>
<dbReference type="RefSeq" id="WP_126794618.1">
    <property type="nucleotide sequence ID" value="NZ_PIPI01000012.1"/>
</dbReference>
<sequence>MRFATNLHLNSQGKAGLRLCLVVFYLALSALLIAPLAADTESVARERVYVAAYDYAPYYSSHGNQHFLADLVNSLNDVQNEFEFVIREVRPQDRYSALSAAGCCDLIFFESENWGWQDSGYDYYASPGILRGRDRLYSLQNEYWEPQEHDRIGGVVGYHYQLTNMVTDTGYSEHEYRMYRANNQQTVLNMLRHGRIKFAMLSEEFVNWLAAEDPDQVAGLYESPYYDDDYQTQVIFSRTSPVSVCQLFAYLERVATDPFIQTQIRRYQLRLTRFSSVINRES</sequence>
<comment type="caution">
    <text evidence="1">The sequence shown here is derived from an EMBL/GenBank/DDBJ whole genome shotgun (WGS) entry which is preliminary data.</text>
</comment>
<dbReference type="AlphaFoldDB" id="A0A432VPL8"/>
<evidence type="ECO:0008006" key="3">
    <source>
        <dbReference type="Google" id="ProtNLM"/>
    </source>
</evidence>
<dbReference type="SUPFAM" id="SSF53850">
    <property type="entry name" value="Periplasmic binding protein-like II"/>
    <property type="match status" value="1"/>
</dbReference>
<keyword evidence="2" id="KW-1185">Reference proteome</keyword>
<gene>
    <name evidence="1" type="ORF">CWE06_12010</name>
</gene>
<evidence type="ECO:0000313" key="2">
    <source>
        <dbReference type="Proteomes" id="UP000288212"/>
    </source>
</evidence>
<evidence type="ECO:0000313" key="1">
    <source>
        <dbReference type="EMBL" id="RUO18092.1"/>
    </source>
</evidence>
<dbReference type="Proteomes" id="UP000288212">
    <property type="component" value="Unassembled WGS sequence"/>
</dbReference>
<protein>
    <recommendedName>
        <fullName evidence="3">Solute-binding protein family 3/N-terminal domain-containing protein</fullName>
    </recommendedName>
</protein>
<name>A0A432VPL8_9GAMM</name>
<proteinExistence type="predicted"/>
<dbReference type="EMBL" id="PIPI01000012">
    <property type="protein sequence ID" value="RUO18092.1"/>
    <property type="molecule type" value="Genomic_DNA"/>
</dbReference>